<dbReference type="SMART" id="SM00382">
    <property type="entry name" value="AAA"/>
    <property type="match status" value="1"/>
</dbReference>
<dbReference type="InterPro" id="IPR027417">
    <property type="entry name" value="P-loop_NTPase"/>
</dbReference>
<dbReference type="CDD" id="cd02042">
    <property type="entry name" value="ParAB_family"/>
    <property type="match status" value="1"/>
</dbReference>
<organism evidence="2 3">
    <name type="scientific">Microbacterium enclense</name>
    <dbReference type="NCBI Taxonomy" id="993073"/>
    <lineage>
        <taxon>Bacteria</taxon>
        <taxon>Bacillati</taxon>
        <taxon>Actinomycetota</taxon>
        <taxon>Actinomycetes</taxon>
        <taxon>Micrococcales</taxon>
        <taxon>Microbacteriaceae</taxon>
        <taxon>Microbacterium</taxon>
    </lineage>
</organism>
<dbReference type="InterPro" id="IPR002586">
    <property type="entry name" value="CobQ/CobB/MinD/ParA_Nub-bd_dom"/>
</dbReference>
<protein>
    <submittedName>
        <fullName evidence="2">ParA family protein</fullName>
    </submittedName>
</protein>
<name>A0A3S3L5X9_9MICO</name>
<dbReference type="RefSeq" id="WP_076677877.1">
    <property type="nucleotide sequence ID" value="NZ_RBZY01000053.1"/>
</dbReference>
<dbReference type="SUPFAM" id="SSF52540">
    <property type="entry name" value="P-loop containing nucleoside triphosphate hydrolases"/>
    <property type="match status" value="1"/>
</dbReference>
<dbReference type="AlphaFoldDB" id="A0A3S3L5X9"/>
<evidence type="ECO:0000259" key="1">
    <source>
        <dbReference type="SMART" id="SM00382"/>
    </source>
</evidence>
<evidence type="ECO:0000313" key="3">
    <source>
        <dbReference type="Proteomes" id="UP000285970"/>
    </source>
</evidence>
<dbReference type="Proteomes" id="UP000285970">
    <property type="component" value="Unassembled WGS sequence"/>
</dbReference>
<dbReference type="EMBL" id="RBZY01000053">
    <property type="protein sequence ID" value="RWR16561.1"/>
    <property type="molecule type" value="Genomic_DNA"/>
</dbReference>
<dbReference type="InterPro" id="IPR003593">
    <property type="entry name" value="AAA+_ATPase"/>
</dbReference>
<feature type="domain" description="AAA+ ATPase" evidence="1">
    <location>
        <begin position="2"/>
        <end position="132"/>
    </location>
</feature>
<dbReference type="PIRSF" id="PIRSF009320">
    <property type="entry name" value="Nuc_binding_HP_1000"/>
    <property type="match status" value="1"/>
</dbReference>
<reference evidence="2 3" key="1">
    <citation type="journal article" date="2018" name="Front. Microbiol.">
        <title>Novel Insights Into Bacterial Dimethylsulfoniopropionate Catabolism in the East China Sea.</title>
        <authorList>
            <person name="Liu J."/>
            <person name="Liu J."/>
            <person name="Zhang S.H."/>
            <person name="Liang J."/>
            <person name="Lin H."/>
            <person name="Song D."/>
            <person name="Yang G.P."/>
            <person name="Todd J.D."/>
            <person name="Zhang X.H."/>
        </authorList>
    </citation>
    <scope>NUCLEOTIDE SEQUENCE [LARGE SCALE GENOMIC DNA]</scope>
    <source>
        <strain evidence="2 3">ZYFD042</strain>
    </source>
</reference>
<comment type="caution">
    <text evidence="2">The sequence shown here is derived from an EMBL/GenBank/DDBJ whole genome shotgun (WGS) entry which is preliminary data.</text>
</comment>
<sequence>MTLRILAVVGQKGGVGKTTTVMNLAAVLSDHARVLVVDVDPQRSATDWAEAGGDNVPFDFATESDPQVLAGLRRTNEYDVIVVDTPGSLRDTDVLGAVLDNSDFVILPMEPATMSVKPAVRVIRQLIEPRNLPYRVLVSRVKRDPSAVRRKDDALELLDEMHLPRFRSVIREYVMHTDAPLTGEVVTTYPRSRATANAIDDYKDLALELTSLWANGKR</sequence>
<evidence type="ECO:0000313" key="2">
    <source>
        <dbReference type="EMBL" id="RWR16561.1"/>
    </source>
</evidence>
<dbReference type="Pfam" id="PF01656">
    <property type="entry name" value="CbiA"/>
    <property type="match status" value="1"/>
</dbReference>
<dbReference type="OrthoDB" id="3173068at2"/>
<proteinExistence type="predicted"/>
<gene>
    <name evidence="2" type="ORF">D8Y23_13175</name>
</gene>
<dbReference type="Gene3D" id="3.40.50.300">
    <property type="entry name" value="P-loop containing nucleotide triphosphate hydrolases"/>
    <property type="match status" value="1"/>
</dbReference>
<accession>A0A3S3L5X9</accession>
<dbReference type="PANTHER" id="PTHR13696:SF96">
    <property type="entry name" value="COBQ_COBB_MIND_PARA NUCLEOTIDE BINDING DOMAIN-CONTAINING PROTEIN"/>
    <property type="match status" value="1"/>
</dbReference>
<dbReference type="PANTHER" id="PTHR13696">
    <property type="entry name" value="P-LOOP CONTAINING NUCLEOSIDE TRIPHOSPHATE HYDROLASE"/>
    <property type="match status" value="1"/>
</dbReference>
<dbReference type="InterPro" id="IPR050678">
    <property type="entry name" value="DNA_Partitioning_ATPase"/>
</dbReference>